<keyword evidence="3" id="KW-1185">Reference proteome</keyword>
<name>A0ABR9WDE0_9BACT</name>
<gene>
    <name evidence="2" type="ORF">IEE83_16520</name>
</gene>
<dbReference type="InterPro" id="IPR041657">
    <property type="entry name" value="HTH_17"/>
</dbReference>
<comment type="caution">
    <text evidence="2">The sequence shown here is derived from an EMBL/GenBank/DDBJ whole genome shotgun (WGS) entry which is preliminary data.</text>
</comment>
<sequence length="148" mass="16620">METILEKPTPSEQKTASELLSDFTTAIARGKSDTINIQISESGESFIVPRRALEFLSQIISGMAEGKAICLLPAEAELSTQQAAEMLNMSRPHIVKLLERGIIPFKKVGSHRRILLDDLIRYESEIKEERRKSFAFLAEQAQELNLGY</sequence>
<evidence type="ECO:0000313" key="3">
    <source>
        <dbReference type="Proteomes" id="UP000634134"/>
    </source>
</evidence>
<proteinExistence type="predicted"/>
<feature type="domain" description="Helix-turn-helix" evidence="1">
    <location>
        <begin position="78"/>
        <end position="122"/>
    </location>
</feature>
<reference evidence="3" key="1">
    <citation type="submission" date="2023-07" db="EMBL/GenBank/DDBJ databases">
        <title>Dyadobacter sp. nov 'subterranea' isolated from contaminted grondwater.</title>
        <authorList>
            <person name="Szabo I."/>
            <person name="Al-Omari J."/>
            <person name="Szerdahelyi S.G."/>
            <person name="Rado J."/>
        </authorList>
    </citation>
    <scope>NUCLEOTIDE SEQUENCE [LARGE SCALE GENOMIC DNA]</scope>
    <source>
        <strain evidence="3">UP-52</strain>
    </source>
</reference>
<evidence type="ECO:0000313" key="2">
    <source>
        <dbReference type="EMBL" id="MBE9463493.1"/>
    </source>
</evidence>
<dbReference type="InterPro" id="IPR010093">
    <property type="entry name" value="SinI_DNA-bd"/>
</dbReference>
<dbReference type="EMBL" id="JACYGY010000001">
    <property type="protein sequence ID" value="MBE9463493.1"/>
    <property type="molecule type" value="Genomic_DNA"/>
</dbReference>
<accession>A0ABR9WDE0</accession>
<dbReference type="NCBIfam" id="TIGR01764">
    <property type="entry name" value="excise"/>
    <property type="match status" value="1"/>
</dbReference>
<dbReference type="Pfam" id="PF12728">
    <property type="entry name" value="HTH_17"/>
    <property type="match status" value="1"/>
</dbReference>
<dbReference type="RefSeq" id="WP_194121621.1">
    <property type="nucleotide sequence ID" value="NZ_JACYGY010000001.1"/>
</dbReference>
<dbReference type="Proteomes" id="UP000634134">
    <property type="component" value="Unassembled WGS sequence"/>
</dbReference>
<protein>
    <submittedName>
        <fullName evidence="2">Helix-turn-helix domain-containing protein</fullName>
    </submittedName>
</protein>
<evidence type="ECO:0000259" key="1">
    <source>
        <dbReference type="Pfam" id="PF12728"/>
    </source>
</evidence>
<organism evidence="2 3">
    <name type="scientific">Dyadobacter subterraneus</name>
    <dbReference type="NCBI Taxonomy" id="2773304"/>
    <lineage>
        <taxon>Bacteria</taxon>
        <taxon>Pseudomonadati</taxon>
        <taxon>Bacteroidota</taxon>
        <taxon>Cytophagia</taxon>
        <taxon>Cytophagales</taxon>
        <taxon>Spirosomataceae</taxon>
        <taxon>Dyadobacter</taxon>
    </lineage>
</organism>